<protein>
    <submittedName>
        <fullName evidence="10">Spermidine/putrescine transport system permease protein</fullName>
    </submittedName>
</protein>
<evidence type="ECO:0000313" key="11">
    <source>
        <dbReference type="Proteomes" id="UP000238338"/>
    </source>
</evidence>
<feature type="transmembrane region" description="Helical" evidence="8">
    <location>
        <begin position="145"/>
        <end position="166"/>
    </location>
</feature>
<dbReference type="PANTHER" id="PTHR42929:SF1">
    <property type="entry name" value="INNER MEMBRANE ABC TRANSPORTER PERMEASE PROTEIN YDCU-RELATED"/>
    <property type="match status" value="1"/>
</dbReference>
<dbReference type="PANTHER" id="PTHR42929">
    <property type="entry name" value="INNER MEMBRANE ABC TRANSPORTER PERMEASE PROTEIN YDCU-RELATED-RELATED"/>
    <property type="match status" value="1"/>
</dbReference>
<keyword evidence="5 8" id="KW-0812">Transmembrane</keyword>
<keyword evidence="4" id="KW-1003">Cell membrane</keyword>
<evidence type="ECO:0000259" key="9">
    <source>
        <dbReference type="PROSITE" id="PS50928"/>
    </source>
</evidence>
<dbReference type="SUPFAM" id="SSF161098">
    <property type="entry name" value="MetI-like"/>
    <property type="match status" value="1"/>
</dbReference>
<keyword evidence="11" id="KW-1185">Reference proteome</keyword>
<name>A0A2S8S5D6_9RHOB</name>
<accession>A0A2S8S5D6</accession>
<comment type="subcellular location">
    <subcellularLocation>
        <location evidence="1 8">Cell membrane</location>
        <topology evidence="1 8">Multi-pass membrane protein</topology>
    </subcellularLocation>
</comment>
<keyword evidence="6 8" id="KW-1133">Transmembrane helix</keyword>
<evidence type="ECO:0000256" key="3">
    <source>
        <dbReference type="ARBA" id="ARBA00022448"/>
    </source>
</evidence>
<evidence type="ECO:0000256" key="8">
    <source>
        <dbReference type="RuleBase" id="RU363032"/>
    </source>
</evidence>
<comment type="similarity">
    <text evidence="2">Belongs to the binding-protein-dependent transport system permease family. CysTW subfamily.</text>
</comment>
<keyword evidence="7 8" id="KW-0472">Membrane</keyword>
<evidence type="ECO:0000256" key="5">
    <source>
        <dbReference type="ARBA" id="ARBA00022692"/>
    </source>
</evidence>
<evidence type="ECO:0000256" key="2">
    <source>
        <dbReference type="ARBA" id="ARBA00007069"/>
    </source>
</evidence>
<evidence type="ECO:0000256" key="1">
    <source>
        <dbReference type="ARBA" id="ARBA00004651"/>
    </source>
</evidence>
<dbReference type="RefSeq" id="WP_105515473.1">
    <property type="nucleotide sequence ID" value="NZ_PVEP01000006.1"/>
</dbReference>
<dbReference type="OrthoDB" id="9807047at2"/>
<dbReference type="GO" id="GO:0005886">
    <property type="term" value="C:plasma membrane"/>
    <property type="evidence" value="ECO:0007669"/>
    <property type="project" value="UniProtKB-SubCell"/>
</dbReference>
<dbReference type="EMBL" id="PVEP01000006">
    <property type="protein sequence ID" value="PQV56012.1"/>
    <property type="molecule type" value="Genomic_DNA"/>
</dbReference>
<evidence type="ECO:0000313" key="10">
    <source>
        <dbReference type="EMBL" id="PQV56012.1"/>
    </source>
</evidence>
<feature type="transmembrane region" description="Helical" evidence="8">
    <location>
        <begin position="254"/>
        <end position="274"/>
    </location>
</feature>
<sequence length="284" mass="30601">MNRLDGKLGLLSALPLALVLLLSFLAPLVVVALFSIMPPKVFSLANMPDFSAYSLFFSQGYYKSLLWSLGMALSATAILVVICWPLAYAMAKVFGRFSLILTVAVVMSLFVSENIRLFGWVLTLMKGGLIEGHLRAWTGMGFESPLYSVPIIVFGLVYVYLPFMLFPLAQGISMVPDDTRQAAYDLGASRWQVLWQIEVPLAAPGIVVGSLLTFVLAAGALAESKILGGQAVIAIADDVETAFTFGQNWPLGSALSMILIVIIGGLALFGVSKVDLDAIMGRKR</sequence>
<dbReference type="CDD" id="cd06261">
    <property type="entry name" value="TM_PBP2"/>
    <property type="match status" value="1"/>
</dbReference>
<dbReference type="InterPro" id="IPR000515">
    <property type="entry name" value="MetI-like"/>
</dbReference>
<comment type="caution">
    <text evidence="10">The sequence shown here is derived from an EMBL/GenBank/DDBJ whole genome shotgun (WGS) entry which is preliminary data.</text>
</comment>
<proteinExistence type="inferred from homology"/>
<keyword evidence="3 8" id="KW-0813">Transport</keyword>
<organism evidence="10 11">
    <name type="scientific">Albidovulum denitrificans</name>
    <dbReference type="NCBI Taxonomy" id="404881"/>
    <lineage>
        <taxon>Bacteria</taxon>
        <taxon>Pseudomonadati</taxon>
        <taxon>Pseudomonadota</taxon>
        <taxon>Alphaproteobacteria</taxon>
        <taxon>Rhodobacterales</taxon>
        <taxon>Paracoccaceae</taxon>
        <taxon>Albidovulum</taxon>
    </lineage>
</organism>
<feature type="transmembrane region" description="Helical" evidence="8">
    <location>
        <begin position="67"/>
        <end position="87"/>
    </location>
</feature>
<dbReference type="Pfam" id="PF00528">
    <property type="entry name" value="BPD_transp_1"/>
    <property type="match status" value="1"/>
</dbReference>
<dbReference type="Proteomes" id="UP000238338">
    <property type="component" value="Unassembled WGS sequence"/>
</dbReference>
<dbReference type="InterPro" id="IPR035906">
    <property type="entry name" value="MetI-like_sf"/>
</dbReference>
<dbReference type="AlphaFoldDB" id="A0A2S8S5D6"/>
<dbReference type="Gene3D" id="1.10.3720.10">
    <property type="entry name" value="MetI-like"/>
    <property type="match status" value="1"/>
</dbReference>
<evidence type="ECO:0000256" key="7">
    <source>
        <dbReference type="ARBA" id="ARBA00023136"/>
    </source>
</evidence>
<reference evidence="10 11" key="1">
    <citation type="submission" date="2018-02" db="EMBL/GenBank/DDBJ databases">
        <title>Genomic Encyclopedia of Archaeal and Bacterial Type Strains, Phase II (KMG-II): from individual species to whole genera.</title>
        <authorList>
            <person name="Goeker M."/>
        </authorList>
    </citation>
    <scope>NUCLEOTIDE SEQUENCE [LARGE SCALE GENOMIC DNA]</scope>
    <source>
        <strain evidence="10 11">DSM 18921</strain>
    </source>
</reference>
<dbReference type="PROSITE" id="PS50928">
    <property type="entry name" value="ABC_TM1"/>
    <property type="match status" value="1"/>
</dbReference>
<feature type="transmembrane region" description="Helical" evidence="8">
    <location>
        <begin position="199"/>
        <end position="222"/>
    </location>
</feature>
<feature type="domain" description="ABC transmembrane type-1" evidence="9">
    <location>
        <begin position="65"/>
        <end position="270"/>
    </location>
</feature>
<evidence type="ECO:0000256" key="4">
    <source>
        <dbReference type="ARBA" id="ARBA00022475"/>
    </source>
</evidence>
<dbReference type="GO" id="GO:0055085">
    <property type="term" value="P:transmembrane transport"/>
    <property type="evidence" value="ECO:0007669"/>
    <property type="project" value="InterPro"/>
</dbReference>
<evidence type="ECO:0000256" key="6">
    <source>
        <dbReference type="ARBA" id="ARBA00022989"/>
    </source>
</evidence>
<feature type="transmembrane region" description="Helical" evidence="8">
    <location>
        <begin position="99"/>
        <end position="125"/>
    </location>
</feature>
<gene>
    <name evidence="10" type="ORF">LX70_02897</name>
</gene>